<dbReference type="Pfam" id="PF00328">
    <property type="entry name" value="His_Phos_2"/>
    <property type="match status" value="1"/>
</dbReference>
<dbReference type="GO" id="GO:0052745">
    <property type="term" value="F:inositol phosphate phosphatase activity"/>
    <property type="evidence" value="ECO:0007669"/>
    <property type="project" value="TreeGrafter"/>
</dbReference>
<organism evidence="17 18">
    <name type="scientific">Bombyx mandarina</name>
    <name type="common">Wild silk moth</name>
    <name type="synonym">Wild silkworm</name>
    <dbReference type="NCBI Taxonomy" id="7092"/>
    <lineage>
        <taxon>Eukaryota</taxon>
        <taxon>Metazoa</taxon>
        <taxon>Ecdysozoa</taxon>
        <taxon>Arthropoda</taxon>
        <taxon>Hexapoda</taxon>
        <taxon>Insecta</taxon>
        <taxon>Pterygota</taxon>
        <taxon>Neoptera</taxon>
        <taxon>Endopterygota</taxon>
        <taxon>Lepidoptera</taxon>
        <taxon>Glossata</taxon>
        <taxon>Ditrysia</taxon>
        <taxon>Bombycoidea</taxon>
        <taxon>Bombycidae</taxon>
        <taxon>Bombycinae</taxon>
        <taxon>Bombyx</taxon>
    </lineage>
</organism>
<dbReference type="InterPro" id="IPR000560">
    <property type="entry name" value="His_Pase_clade-2"/>
</dbReference>
<keyword evidence="16" id="KW-1015">Disulfide bond</keyword>
<dbReference type="InterPro" id="IPR016274">
    <property type="entry name" value="Histidine_acid_Pase_euk"/>
</dbReference>
<dbReference type="RefSeq" id="XP_028038585.1">
    <property type="nucleotide sequence ID" value="XM_028182784.1"/>
</dbReference>
<dbReference type="GO" id="GO:0034417">
    <property type="term" value="F:bisphosphoglycerate 3-phosphatase activity"/>
    <property type="evidence" value="ECO:0007669"/>
    <property type="project" value="UniProtKB-EC"/>
</dbReference>
<evidence type="ECO:0000256" key="12">
    <source>
        <dbReference type="ARBA" id="ARBA00043668"/>
    </source>
</evidence>
<gene>
    <name evidence="18" type="primary">LOC114249278</name>
</gene>
<comment type="catalytic activity">
    <reaction evidence="14">
        <text>1D-myo-inositol hexakisphosphate + H2O = 1D-myo-inositol 1,2,4,5,6-pentakisphosphate + phosphate</text>
        <dbReference type="Rhea" id="RHEA:16989"/>
        <dbReference type="ChEBI" id="CHEBI:15377"/>
        <dbReference type="ChEBI" id="CHEBI:43474"/>
        <dbReference type="ChEBI" id="CHEBI:57798"/>
        <dbReference type="ChEBI" id="CHEBI:58130"/>
        <dbReference type="EC" id="3.1.3.62"/>
    </reaction>
    <physiologicalReaction direction="left-to-right" evidence="14">
        <dbReference type="Rhea" id="RHEA:16990"/>
    </physiologicalReaction>
</comment>
<proteinExistence type="inferred from homology"/>
<evidence type="ECO:0000256" key="10">
    <source>
        <dbReference type="ARBA" id="ARBA00023180"/>
    </source>
</evidence>
<dbReference type="InterPro" id="IPR029033">
    <property type="entry name" value="His_PPase_superfam"/>
</dbReference>
<evidence type="ECO:0000313" key="17">
    <source>
        <dbReference type="Proteomes" id="UP000504629"/>
    </source>
</evidence>
<name>A0A6J2K9G4_BOMMA</name>
<dbReference type="AlphaFoldDB" id="A0A6J2K9G4"/>
<dbReference type="SUPFAM" id="SSF53254">
    <property type="entry name" value="Phosphoglycerate mutase-like"/>
    <property type="match status" value="1"/>
</dbReference>
<comment type="catalytic activity">
    <reaction evidence="12">
        <text>1D-myo-inositol 1,2,5,6-tetrakisphosphate + H2O = 1D-myo-inositol 1,2,6-trisphosphate + phosphate</text>
        <dbReference type="Rhea" id="RHEA:77119"/>
        <dbReference type="ChEBI" id="CHEBI:15377"/>
        <dbReference type="ChEBI" id="CHEBI:43474"/>
        <dbReference type="ChEBI" id="CHEBI:195535"/>
        <dbReference type="ChEBI" id="CHEBI:195537"/>
        <dbReference type="EC" id="3.1.3.62"/>
    </reaction>
    <physiologicalReaction direction="left-to-right" evidence="12">
        <dbReference type="Rhea" id="RHEA:77120"/>
    </physiologicalReaction>
</comment>
<evidence type="ECO:0000256" key="9">
    <source>
        <dbReference type="ARBA" id="ARBA00023136"/>
    </source>
</evidence>
<keyword evidence="6" id="KW-1003">Cell membrane</keyword>
<keyword evidence="9" id="KW-0472">Membrane</keyword>
<feature type="disulfide bond" evidence="16">
    <location>
        <begin position="56"/>
        <end position="381"/>
    </location>
</feature>
<evidence type="ECO:0000256" key="5">
    <source>
        <dbReference type="ARBA" id="ARBA00018097"/>
    </source>
</evidence>
<evidence type="ECO:0000256" key="16">
    <source>
        <dbReference type="PIRSR" id="PIRSR000894-2"/>
    </source>
</evidence>
<evidence type="ECO:0000256" key="13">
    <source>
        <dbReference type="ARBA" id="ARBA00043671"/>
    </source>
</evidence>
<keyword evidence="10" id="KW-0325">Glycoprotein</keyword>
<dbReference type="GO" id="GO:0005886">
    <property type="term" value="C:plasma membrane"/>
    <property type="evidence" value="ECO:0007669"/>
    <property type="project" value="UniProtKB-SubCell"/>
</dbReference>
<keyword evidence="8" id="KW-0378">Hydrolase</keyword>
<reference evidence="18" key="1">
    <citation type="submission" date="2025-08" db="UniProtKB">
        <authorList>
            <consortium name="RefSeq"/>
        </authorList>
    </citation>
    <scope>IDENTIFICATION</scope>
    <source>
        <tissue evidence="18">Silk gland</tissue>
    </source>
</reference>
<evidence type="ECO:0000256" key="1">
    <source>
        <dbReference type="ARBA" id="ARBA00004236"/>
    </source>
</evidence>
<accession>A0A6J2K9G4</accession>
<dbReference type="OrthoDB" id="6509975at2759"/>
<evidence type="ECO:0000256" key="2">
    <source>
        <dbReference type="ARBA" id="ARBA00008422"/>
    </source>
</evidence>
<dbReference type="KEGG" id="bman:114249278"/>
<dbReference type="EC" id="3.1.3.80" evidence="3"/>
<dbReference type="Proteomes" id="UP000504629">
    <property type="component" value="Unplaced"/>
</dbReference>
<evidence type="ECO:0000256" key="11">
    <source>
        <dbReference type="ARBA" id="ARBA00031642"/>
    </source>
</evidence>
<comment type="catalytic activity">
    <reaction evidence="15">
        <text>(2R)-2,3-bisphosphoglycerate + H2O = (2R)-2-phosphoglycerate + phosphate</text>
        <dbReference type="Rhea" id="RHEA:27381"/>
        <dbReference type="ChEBI" id="CHEBI:15377"/>
        <dbReference type="ChEBI" id="CHEBI:43474"/>
        <dbReference type="ChEBI" id="CHEBI:58248"/>
        <dbReference type="ChEBI" id="CHEBI:58289"/>
        <dbReference type="EC" id="3.1.3.80"/>
    </reaction>
    <physiologicalReaction direction="left-to-right" evidence="15">
        <dbReference type="Rhea" id="RHEA:27382"/>
    </physiologicalReaction>
</comment>
<sequence length="436" mass="50329">MKFLFVTVFLSVYARSVISLFCYWNTGCPYNYFSSRTPYNAARGDIRDSVIKLTDCEPISIWGLVRHGKRNPGAELALTMKNAIVIREYVVSSYENGNSSLCAQDIENLRELGADYGMFENAYQLSEEGYQEMMDIGKRFKQAFPKLLNKLESQSYTFRPAFGNWMQKSAEGFVNGLANGNLDIEKATTDFDIMDPYTTCGKYQRDVKKNPEIYLESNKYLETTEFLATKDRIQRRLGIDYPLTNENISALYDLCRYTWSSKDKMSPWCALFTTEDLKVLEYAGDLKHYYRNGYGNSINALLGQIPLSDLFKSFQLAKDGKGKKIIAYFTHATMMDMLYTALNLFKDDVELTGALRNPDRKWRTSKLSIFGANMFAVLNRCNRENKTDYNVVFYLNEEPLKPICEQGVCTWEEFENKFKTMNSNTDMCQFKSVPYI</sequence>
<dbReference type="PANTHER" id="PTHR20963">
    <property type="entry name" value="MULTIPLE INOSITOL POLYPHOSPHATE PHOSPHATASE-RELATED"/>
    <property type="match status" value="1"/>
</dbReference>
<dbReference type="EC" id="3.1.3.62" evidence="4"/>
<dbReference type="CDD" id="cd07061">
    <property type="entry name" value="HP_HAP_like"/>
    <property type="match status" value="1"/>
</dbReference>
<evidence type="ECO:0000256" key="3">
    <source>
        <dbReference type="ARBA" id="ARBA00012976"/>
    </source>
</evidence>
<feature type="disulfide bond" evidence="16">
    <location>
        <begin position="404"/>
        <end position="409"/>
    </location>
</feature>
<feature type="disulfide bond" evidence="16">
    <location>
        <begin position="255"/>
        <end position="269"/>
    </location>
</feature>
<dbReference type="PANTHER" id="PTHR20963:SF8">
    <property type="entry name" value="MULTIPLE INOSITOL POLYPHOSPHATE PHOSPHATASE 1"/>
    <property type="match status" value="1"/>
</dbReference>
<evidence type="ECO:0000256" key="14">
    <source>
        <dbReference type="ARBA" id="ARBA00043691"/>
    </source>
</evidence>
<evidence type="ECO:0000313" key="18">
    <source>
        <dbReference type="RefSeq" id="XP_028038585.1"/>
    </source>
</evidence>
<comment type="similarity">
    <text evidence="2">Belongs to the histidine acid phosphatase family. MINPP1 subfamily.</text>
</comment>
<keyword evidence="7" id="KW-0732">Signal</keyword>
<dbReference type="GeneID" id="114249278"/>
<comment type="subcellular location">
    <subcellularLocation>
        <location evidence="1">Cell membrane</location>
    </subcellularLocation>
</comment>
<evidence type="ECO:0000256" key="6">
    <source>
        <dbReference type="ARBA" id="ARBA00022475"/>
    </source>
</evidence>
<dbReference type="GO" id="GO:0003993">
    <property type="term" value="F:acid phosphatase activity"/>
    <property type="evidence" value="ECO:0007669"/>
    <property type="project" value="TreeGrafter"/>
</dbReference>
<comment type="catalytic activity">
    <reaction evidence="13">
        <text>1D-myo-inositol 1,2,4,5,6-pentakisphosphate + H2O = 1D-myo-inositol 1,2,5,6-tetrakisphosphate + phosphate</text>
        <dbReference type="Rhea" id="RHEA:77115"/>
        <dbReference type="ChEBI" id="CHEBI:15377"/>
        <dbReference type="ChEBI" id="CHEBI:43474"/>
        <dbReference type="ChEBI" id="CHEBI:57798"/>
        <dbReference type="ChEBI" id="CHEBI:195535"/>
        <dbReference type="EC" id="3.1.3.62"/>
    </reaction>
    <physiologicalReaction direction="left-to-right" evidence="13">
        <dbReference type="Rhea" id="RHEA:77116"/>
    </physiologicalReaction>
</comment>
<dbReference type="PIRSF" id="PIRSF000894">
    <property type="entry name" value="Acid_phosphatase"/>
    <property type="match status" value="1"/>
</dbReference>
<evidence type="ECO:0000256" key="15">
    <source>
        <dbReference type="ARBA" id="ARBA00043832"/>
    </source>
</evidence>
<protein>
    <recommendedName>
        <fullName evidence="5">Multiple inositol polyphosphate phosphatase 1</fullName>
        <ecNumber evidence="4">3.1.3.62</ecNumber>
        <ecNumber evidence="3">3.1.3.80</ecNumber>
    </recommendedName>
    <alternativeName>
        <fullName evidence="11">2,3-bisphosphoglycerate 3-phosphatase</fullName>
    </alternativeName>
</protein>
<evidence type="ECO:0000256" key="4">
    <source>
        <dbReference type="ARBA" id="ARBA00013040"/>
    </source>
</evidence>
<keyword evidence="17" id="KW-1185">Reference proteome</keyword>
<dbReference type="Gene3D" id="3.40.50.1240">
    <property type="entry name" value="Phosphoglycerate mutase-like"/>
    <property type="match status" value="1"/>
</dbReference>
<evidence type="ECO:0000256" key="8">
    <source>
        <dbReference type="ARBA" id="ARBA00022801"/>
    </source>
</evidence>
<evidence type="ECO:0000256" key="7">
    <source>
        <dbReference type="ARBA" id="ARBA00022729"/>
    </source>
</evidence>